<protein>
    <submittedName>
        <fullName evidence="5">LacI family DNA-binding transcriptional regulator</fullName>
    </submittedName>
</protein>
<feature type="domain" description="HTH lacI-type" evidence="4">
    <location>
        <begin position="1"/>
        <end position="52"/>
    </location>
</feature>
<evidence type="ECO:0000256" key="1">
    <source>
        <dbReference type="ARBA" id="ARBA00023015"/>
    </source>
</evidence>
<comment type="caution">
    <text evidence="5">The sequence shown here is derived from an EMBL/GenBank/DDBJ whole genome shotgun (WGS) entry which is preliminary data.</text>
</comment>
<dbReference type="GO" id="GO:0003677">
    <property type="term" value="F:DNA binding"/>
    <property type="evidence" value="ECO:0007669"/>
    <property type="project" value="UniProtKB-KW"/>
</dbReference>
<dbReference type="InterPro" id="IPR000843">
    <property type="entry name" value="HTH_LacI"/>
</dbReference>
<keyword evidence="6" id="KW-1185">Reference proteome</keyword>
<evidence type="ECO:0000313" key="5">
    <source>
        <dbReference type="EMBL" id="MFB9624230.1"/>
    </source>
</evidence>
<keyword evidence="1" id="KW-0805">Transcription regulation</keyword>
<dbReference type="Gene3D" id="3.40.50.2300">
    <property type="match status" value="2"/>
</dbReference>
<organism evidence="5 6">
    <name type="scientific">Nonomuraea helvata</name>
    <dbReference type="NCBI Taxonomy" id="37484"/>
    <lineage>
        <taxon>Bacteria</taxon>
        <taxon>Bacillati</taxon>
        <taxon>Actinomycetota</taxon>
        <taxon>Actinomycetes</taxon>
        <taxon>Streptosporangiales</taxon>
        <taxon>Streptosporangiaceae</taxon>
        <taxon>Nonomuraea</taxon>
    </lineage>
</organism>
<gene>
    <name evidence="5" type="ORF">ACFFSA_14180</name>
</gene>
<dbReference type="InterPro" id="IPR046335">
    <property type="entry name" value="LacI/GalR-like_sensor"/>
</dbReference>
<sequence>MARLAGVSPTTVSFVINERPGSGIPEETRLRVLEAVQDLGYQPNRQARSLRLQRTRQLGFHISGELLERNQVFAVSFVSPLLREAERRGYQILVFTSSGDVTDRLSELVAAHGVDGFLISDSSIDDPRARYLSGVGMPFASFGRTEADLPQSWVDVDNAAGIASMVDYLVGKGHEDIAYVGPRQPGYWFTERVEGFRARARHHGLSVPGSWVVQEPQAKVEAAVGRLLTRRRRPTAVVTAADWLAVEAIRAVRSAGLRIGHDVAVTGFDGGPLQWLTDPPLTTVRVPFEQIAVALVERCLREIEEGPTGEPGIYLPTEILMGGSA</sequence>
<reference evidence="5 6" key="1">
    <citation type="submission" date="2024-09" db="EMBL/GenBank/DDBJ databases">
        <authorList>
            <person name="Sun Q."/>
            <person name="Mori K."/>
        </authorList>
    </citation>
    <scope>NUCLEOTIDE SEQUENCE [LARGE SCALE GENOMIC DNA]</scope>
    <source>
        <strain evidence="5 6">JCM 3143</strain>
    </source>
</reference>
<dbReference type="SUPFAM" id="SSF53822">
    <property type="entry name" value="Periplasmic binding protein-like I"/>
    <property type="match status" value="1"/>
</dbReference>
<dbReference type="Pfam" id="PF00356">
    <property type="entry name" value="LacI"/>
    <property type="match status" value="1"/>
</dbReference>
<dbReference type="Gene3D" id="1.10.260.40">
    <property type="entry name" value="lambda repressor-like DNA-binding domains"/>
    <property type="match status" value="1"/>
</dbReference>
<evidence type="ECO:0000259" key="4">
    <source>
        <dbReference type="PROSITE" id="PS50932"/>
    </source>
</evidence>
<keyword evidence="2 5" id="KW-0238">DNA-binding</keyword>
<dbReference type="InterPro" id="IPR028082">
    <property type="entry name" value="Peripla_BP_I"/>
</dbReference>
<keyword evidence="3" id="KW-0804">Transcription</keyword>
<evidence type="ECO:0000256" key="2">
    <source>
        <dbReference type="ARBA" id="ARBA00023125"/>
    </source>
</evidence>
<proteinExistence type="predicted"/>
<dbReference type="RefSeq" id="WP_344993208.1">
    <property type="nucleotide sequence ID" value="NZ_BAAAXV010000007.1"/>
</dbReference>
<evidence type="ECO:0000256" key="3">
    <source>
        <dbReference type="ARBA" id="ARBA00023163"/>
    </source>
</evidence>
<accession>A0ABV5RY22</accession>
<name>A0ABV5RY22_9ACTN</name>
<evidence type="ECO:0000313" key="6">
    <source>
        <dbReference type="Proteomes" id="UP001589532"/>
    </source>
</evidence>
<dbReference type="EMBL" id="JBHMBW010000011">
    <property type="protein sequence ID" value="MFB9624230.1"/>
    <property type="molecule type" value="Genomic_DNA"/>
</dbReference>
<dbReference type="SUPFAM" id="SSF47413">
    <property type="entry name" value="lambda repressor-like DNA-binding domains"/>
    <property type="match status" value="1"/>
</dbReference>
<dbReference type="CDD" id="cd01392">
    <property type="entry name" value="HTH_LacI"/>
    <property type="match status" value="1"/>
</dbReference>
<dbReference type="PROSITE" id="PS50932">
    <property type="entry name" value="HTH_LACI_2"/>
    <property type="match status" value="1"/>
</dbReference>
<dbReference type="Proteomes" id="UP001589532">
    <property type="component" value="Unassembled WGS sequence"/>
</dbReference>
<dbReference type="PANTHER" id="PTHR30146">
    <property type="entry name" value="LACI-RELATED TRANSCRIPTIONAL REPRESSOR"/>
    <property type="match status" value="1"/>
</dbReference>
<dbReference type="Pfam" id="PF13377">
    <property type="entry name" value="Peripla_BP_3"/>
    <property type="match status" value="1"/>
</dbReference>
<dbReference type="InterPro" id="IPR010982">
    <property type="entry name" value="Lambda_DNA-bd_dom_sf"/>
</dbReference>
<dbReference type="SMART" id="SM00354">
    <property type="entry name" value="HTH_LACI"/>
    <property type="match status" value="1"/>
</dbReference>
<dbReference type="PANTHER" id="PTHR30146:SF109">
    <property type="entry name" value="HTH-TYPE TRANSCRIPTIONAL REGULATOR GALS"/>
    <property type="match status" value="1"/>
</dbReference>